<evidence type="ECO:0000313" key="2">
    <source>
        <dbReference type="EMBL" id="MUG73066.1"/>
    </source>
</evidence>
<organism evidence="2 3">
    <name type="scientific">Paenibacillus validus</name>
    <dbReference type="NCBI Taxonomy" id="44253"/>
    <lineage>
        <taxon>Bacteria</taxon>
        <taxon>Bacillati</taxon>
        <taxon>Bacillota</taxon>
        <taxon>Bacilli</taxon>
        <taxon>Bacillales</taxon>
        <taxon>Paenibacillaceae</taxon>
        <taxon>Paenibacillus</taxon>
    </lineage>
</organism>
<feature type="transmembrane region" description="Helical" evidence="1">
    <location>
        <begin position="78"/>
        <end position="99"/>
    </location>
</feature>
<proteinExistence type="predicted"/>
<feature type="transmembrane region" description="Helical" evidence="1">
    <location>
        <begin position="106"/>
        <end position="124"/>
    </location>
</feature>
<keyword evidence="1" id="KW-0472">Membrane</keyword>
<comment type="caution">
    <text evidence="2">The sequence shown here is derived from an EMBL/GenBank/DDBJ whole genome shotgun (WGS) entry which is preliminary data.</text>
</comment>
<keyword evidence="1" id="KW-0812">Transmembrane</keyword>
<name>A0A7X2ZFA2_9BACL</name>
<gene>
    <name evidence="2" type="ORF">GNP93_20755</name>
</gene>
<dbReference type="RefSeq" id="WP_127607336.1">
    <property type="nucleotide sequence ID" value="NZ_JARTHJ010000027.1"/>
</dbReference>
<dbReference type="Proteomes" id="UP000450917">
    <property type="component" value="Unassembled WGS sequence"/>
</dbReference>
<dbReference type="EMBL" id="WNZX01000021">
    <property type="protein sequence ID" value="MUG73066.1"/>
    <property type="molecule type" value="Genomic_DNA"/>
</dbReference>
<feature type="transmembrane region" description="Helical" evidence="1">
    <location>
        <begin position="136"/>
        <end position="155"/>
    </location>
</feature>
<protein>
    <submittedName>
        <fullName evidence="2">Uncharacterized protein</fullName>
    </submittedName>
</protein>
<sequence>MNYWEEVLQRLDLNAKGAWLIYIGGTLLFLASLWFKRRITWREWYITFGVVGFMAWMGNIIFFFQLDLLDSGDPSIGGIPDIVMFSFVPPAIANLYLNFVTTKNKWVLTSLFVAFSLLSEYLLVKAGFLIQKGWHVWYSIPFYFLFFHVFLPWHLRFIRSAEAANKVQQDHAPVFPANSPTNGTASFTVRVTKWMGYHEKTPLLIKWIEKKEKAN</sequence>
<keyword evidence="1" id="KW-1133">Transmembrane helix</keyword>
<evidence type="ECO:0000313" key="3">
    <source>
        <dbReference type="Proteomes" id="UP000450917"/>
    </source>
</evidence>
<accession>A0A7X2ZFA2</accession>
<keyword evidence="3" id="KW-1185">Reference proteome</keyword>
<evidence type="ECO:0000256" key="1">
    <source>
        <dbReference type="SAM" id="Phobius"/>
    </source>
</evidence>
<dbReference type="AlphaFoldDB" id="A0A7X2ZFA2"/>
<reference evidence="2 3" key="1">
    <citation type="submission" date="2019-11" db="EMBL/GenBank/DDBJ databases">
        <title>Draft genome sequences of five Paenibacillus species of dairy origin.</title>
        <authorList>
            <person name="Olajide A.M."/>
            <person name="Chen S."/>
            <person name="Lapointe G."/>
        </authorList>
    </citation>
    <scope>NUCLEOTIDE SEQUENCE [LARGE SCALE GENOMIC DNA]</scope>
    <source>
        <strain evidence="2 3">2CS3</strain>
    </source>
</reference>
<feature type="transmembrane region" description="Helical" evidence="1">
    <location>
        <begin position="17"/>
        <end position="35"/>
    </location>
</feature>
<feature type="transmembrane region" description="Helical" evidence="1">
    <location>
        <begin position="44"/>
        <end position="66"/>
    </location>
</feature>